<keyword evidence="1 4" id="KW-0521">NADP</keyword>
<feature type="binding site" evidence="4 7">
    <location>
        <begin position="194"/>
        <end position="199"/>
    </location>
    <ligand>
        <name>NADP(+)</name>
        <dbReference type="ChEBI" id="CHEBI:58349"/>
    </ligand>
</feature>
<dbReference type="AlphaFoldDB" id="A0A934IC74"/>
<dbReference type="GO" id="GO:0050661">
    <property type="term" value="F:NADP binding"/>
    <property type="evidence" value="ECO:0007669"/>
    <property type="project" value="InterPro"/>
</dbReference>
<dbReference type="GO" id="GO:0019353">
    <property type="term" value="P:protoporphyrinogen IX biosynthetic process from glutamate"/>
    <property type="evidence" value="ECO:0007669"/>
    <property type="project" value="TreeGrafter"/>
</dbReference>
<dbReference type="InterPro" id="IPR036291">
    <property type="entry name" value="NAD(P)-bd_dom_sf"/>
</dbReference>
<evidence type="ECO:0000259" key="11">
    <source>
        <dbReference type="Pfam" id="PF05201"/>
    </source>
</evidence>
<name>A0A934IC74_9MICO</name>
<dbReference type="SUPFAM" id="SSF69742">
    <property type="entry name" value="Glutamyl tRNA-reductase catalytic, N-terminal domain"/>
    <property type="match status" value="1"/>
</dbReference>
<feature type="binding site" evidence="4 6">
    <location>
        <begin position="119"/>
        <end position="121"/>
    </location>
    <ligand>
        <name>substrate</name>
    </ligand>
</feature>
<dbReference type="InterPro" id="IPR000343">
    <property type="entry name" value="4pyrrol_synth_GluRdtase"/>
</dbReference>
<comment type="catalytic activity">
    <reaction evidence="4">
        <text>(S)-4-amino-5-oxopentanoate + tRNA(Glu) + NADP(+) = L-glutamyl-tRNA(Glu) + NADPH + H(+)</text>
        <dbReference type="Rhea" id="RHEA:12344"/>
        <dbReference type="Rhea" id="RHEA-COMP:9663"/>
        <dbReference type="Rhea" id="RHEA-COMP:9680"/>
        <dbReference type="ChEBI" id="CHEBI:15378"/>
        <dbReference type="ChEBI" id="CHEBI:57501"/>
        <dbReference type="ChEBI" id="CHEBI:57783"/>
        <dbReference type="ChEBI" id="CHEBI:58349"/>
        <dbReference type="ChEBI" id="CHEBI:78442"/>
        <dbReference type="ChEBI" id="CHEBI:78520"/>
        <dbReference type="EC" id="1.2.1.70"/>
    </reaction>
</comment>
<evidence type="ECO:0000256" key="5">
    <source>
        <dbReference type="PIRSR" id="PIRSR000445-1"/>
    </source>
</evidence>
<dbReference type="PANTHER" id="PTHR43013">
    <property type="entry name" value="GLUTAMYL-TRNA REDUCTASE"/>
    <property type="match status" value="1"/>
</dbReference>
<dbReference type="SUPFAM" id="SSF51735">
    <property type="entry name" value="NAD(P)-binding Rossmann-fold domains"/>
    <property type="match status" value="1"/>
</dbReference>
<comment type="function">
    <text evidence="4">Catalyzes the NADPH-dependent reduction of glutamyl-tRNA(Glu) to glutamate 1-semialdehyde (GSA).</text>
</comment>
<proteinExistence type="inferred from homology"/>
<dbReference type="PANTHER" id="PTHR43013:SF1">
    <property type="entry name" value="GLUTAMYL-TRNA REDUCTASE"/>
    <property type="match status" value="1"/>
</dbReference>
<dbReference type="Gene3D" id="3.30.460.30">
    <property type="entry name" value="Glutamyl-tRNA reductase, N-terminal domain"/>
    <property type="match status" value="1"/>
</dbReference>
<evidence type="ECO:0000256" key="2">
    <source>
        <dbReference type="ARBA" id="ARBA00023002"/>
    </source>
</evidence>
<comment type="domain">
    <text evidence="4">Possesses an unusual extended V-shaped dimeric structure with each monomer consisting of three distinct domains arranged along a curved 'spinal' alpha-helix. The N-terminal catalytic domain specifically recognizes the glutamate moiety of the substrate. The second domain is the NADPH-binding domain, and the third C-terminal domain is responsible for dimerization.</text>
</comment>
<comment type="similarity">
    <text evidence="4">Belongs to the glutamyl-tRNA reductase family.</text>
</comment>
<evidence type="ECO:0000313" key="12">
    <source>
        <dbReference type="EMBL" id="MBI9115702.1"/>
    </source>
</evidence>
<dbReference type="FunFam" id="3.30.460.30:FF:000001">
    <property type="entry name" value="Glutamyl-tRNA reductase"/>
    <property type="match status" value="1"/>
</dbReference>
<sequence length="475" mass="50070">MTASHHELDLEALEQLSTGAHSMGTSAVQACEMITGAVVLATCNRFEVYLDVAEPPAPRPAVTERELQHAADEIARLIADASGVRPDVARSAFTVRSGTAVAEHLFSVASGLDSMVVGEREISGQVRRALDSAHDARTTSARLERLFQRASRTSKRVGHETHLGADGRSVVSVGLDLAEASLPPWRQAGVVVVGTGAYAGATVAALRARGCTDISVYSASGRAEQFAVARGIEPVTDLVDALGSADLVVSCSGAGTRRALVDATTEGPAADDAEPSALDYILQTAAVVTARERAAERAGDEMPERPLVILDLALHRDVDPRVGDIDHVLLMDLGTVRAHAPSTSSEPVRLARGIVSDAVRDFEDREAMRAADRVIVALRQRIESEVDAEVARSASTFSSEADVRAHEKSLRRLAGVLLHRGIVRVRDAARQGEPLDDVAAEAARIVTLRPGSAAVAASAPTGNPARDESRERSAG</sequence>
<keyword evidence="13" id="KW-1185">Reference proteome</keyword>
<comment type="pathway">
    <text evidence="4">Porphyrin-containing compound metabolism; protoporphyrin-IX biosynthesis; 5-aminolevulinate from L-glutamyl-tRNA(Glu): step 1/2.</text>
</comment>
<dbReference type="Pfam" id="PF05201">
    <property type="entry name" value="GlutR_N"/>
    <property type="match status" value="1"/>
</dbReference>
<evidence type="ECO:0000313" key="13">
    <source>
        <dbReference type="Proteomes" id="UP000602087"/>
    </source>
</evidence>
<evidence type="ECO:0000256" key="7">
    <source>
        <dbReference type="PIRSR" id="PIRSR000445-3"/>
    </source>
</evidence>
<dbReference type="NCBIfam" id="NF000750">
    <property type="entry name" value="PRK00045.3-4"/>
    <property type="match status" value="1"/>
</dbReference>
<feature type="binding site" evidence="4 6">
    <location>
        <begin position="42"/>
        <end position="45"/>
    </location>
    <ligand>
        <name>substrate</name>
    </ligand>
</feature>
<dbReference type="Gene3D" id="3.40.50.720">
    <property type="entry name" value="NAD(P)-binding Rossmann-like Domain"/>
    <property type="match status" value="1"/>
</dbReference>
<feature type="compositionally biased region" description="Basic and acidic residues" evidence="9">
    <location>
        <begin position="465"/>
        <end position="475"/>
    </location>
</feature>
<comment type="subunit">
    <text evidence="4">Homodimer.</text>
</comment>
<feature type="site" description="Important for activity" evidence="4 8">
    <location>
        <position position="104"/>
    </location>
</feature>
<evidence type="ECO:0000256" key="4">
    <source>
        <dbReference type="HAMAP-Rule" id="MF_00087"/>
    </source>
</evidence>
<comment type="caution">
    <text evidence="12">The sequence shown here is derived from an EMBL/GenBank/DDBJ whole genome shotgun (WGS) entry which is preliminary data.</text>
</comment>
<dbReference type="InterPro" id="IPR036453">
    <property type="entry name" value="GluRdtase_dimer_dom_sf"/>
</dbReference>
<comment type="miscellaneous">
    <text evidence="4">During catalysis, the active site Cys acts as a nucleophile attacking the alpha-carbonyl group of tRNA-bound glutamate with the formation of a thioester intermediate between enzyme and glutamate, and the concomitant release of tRNA(Glu). The thioester intermediate is finally reduced by direct hydride transfer from NADPH, to form the product GSA.</text>
</comment>
<dbReference type="InterPro" id="IPR015896">
    <property type="entry name" value="4pyrrol_synth_GluRdtase_dimer"/>
</dbReference>
<dbReference type="GO" id="GO:0008883">
    <property type="term" value="F:glutamyl-tRNA reductase activity"/>
    <property type="evidence" value="ECO:0007669"/>
    <property type="project" value="UniProtKB-UniRule"/>
</dbReference>
<gene>
    <name evidence="4" type="primary">hemA</name>
    <name evidence="12" type="ORF">JAV76_11820</name>
</gene>
<dbReference type="EMBL" id="JAEINH010000009">
    <property type="protein sequence ID" value="MBI9115702.1"/>
    <property type="molecule type" value="Genomic_DNA"/>
</dbReference>
<dbReference type="InterPro" id="IPR036343">
    <property type="entry name" value="GluRdtase_N_sf"/>
</dbReference>
<evidence type="ECO:0000256" key="8">
    <source>
        <dbReference type="PIRSR" id="PIRSR000445-4"/>
    </source>
</evidence>
<evidence type="ECO:0000256" key="1">
    <source>
        <dbReference type="ARBA" id="ARBA00022857"/>
    </source>
</evidence>
<evidence type="ECO:0000256" key="6">
    <source>
        <dbReference type="PIRSR" id="PIRSR000445-2"/>
    </source>
</evidence>
<keyword evidence="3 4" id="KW-0627">Porphyrin biosynthesis</keyword>
<dbReference type="SUPFAM" id="SSF69075">
    <property type="entry name" value="Glutamyl tRNA-reductase dimerization domain"/>
    <property type="match status" value="1"/>
</dbReference>
<dbReference type="Proteomes" id="UP000602087">
    <property type="component" value="Unassembled WGS sequence"/>
</dbReference>
<keyword evidence="2 4" id="KW-0560">Oxidoreductase</keyword>
<feature type="binding site" evidence="4 6">
    <location>
        <position position="114"/>
    </location>
    <ligand>
        <name>substrate</name>
    </ligand>
</feature>
<feature type="region of interest" description="Disordered" evidence="9">
    <location>
        <begin position="451"/>
        <end position="475"/>
    </location>
</feature>
<evidence type="ECO:0000256" key="3">
    <source>
        <dbReference type="ARBA" id="ARBA00023244"/>
    </source>
</evidence>
<evidence type="ECO:0000259" key="10">
    <source>
        <dbReference type="Pfam" id="PF00745"/>
    </source>
</evidence>
<dbReference type="InterPro" id="IPR015895">
    <property type="entry name" value="4pyrrol_synth_GluRdtase_N"/>
</dbReference>
<accession>A0A934IC74</accession>
<dbReference type="HAMAP" id="MF_00087">
    <property type="entry name" value="Glu_tRNA_reductase"/>
    <property type="match status" value="1"/>
</dbReference>
<dbReference type="PIRSF" id="PIRSF000445">
    <property type="entry name" value="4pyrrol_synth_GluRdtase"/>
    <property type="match status" value="1"/>
</dbReference>
<organism evidence="12 13">
    <name type="scientific">Sanguibacter suaedae</name>
    <dbReference type="NCBI Taxonomy" id="2795737"/>
    <lineage>
        <taxon>Bacteria</taxon>
        <taxon>Bacillati</taxon>
        <taxon>Actinomycetota</taxon>
        <taxon>Actinomycetes</taxon>
        <taxon>Micrococcales</taxon>
        <taxon>Sanguibacteraceae</taxon>
        <taxon>Sanguibacter</taxon>
    </lineage>
</organism>
<feature type="domain" description="Glutamyl-tRNA reductase N-terminal" evidence="11">
    <location>
        <begin position="3"/>
        <end position="161"/>
    </location>
</feature>
<dbReference type="Pfam" id="PF00745">
    <property type="entry name" value="GlutR_dimer"/>
    <property type="match status" value="1"/>
</dbReference>
<dbReference type="EC" id="1.2.1.70" evidence="4"/>
<evidence type="ECO:0000256" key="9">
    <source>
        <dbReference type="SAM" id="MobiDB-lite"/>
    </source>
</evidence>
<reference evidence="12" key="1">
    <citation type="submission" date="2020-12" db="EMBL/GenBank/DDBJ databases">
        <title>Sanguibacter suaedae sp. nov., isolated from Suaeda aralocaspica.</title>
        <authorList>
            <person name="Ma Q."/>
        </authorList>
    </citation>
    <scope>NUCLEOTIDE SEQUENCE</scope>
    <source>
        <strain evidence="12">YZGR15</strain>
    </source>
</reference>
<feature type="binding site" evidence="4 6">
    <location>
        <position position="125"/>
    </location>
    <ligand>
        <name>substrate</name>
    </ligand>
</feature>
<protein>
    <recommendedName>
        <fullName evidence="4">Glutamyl-tRNA reductase</fullName>
        <shortName evidence="4">GluTR</shortName>
        <ecNumber evidence="4">1.2.1.70</ecNumber>
    </recommendedName>
</protein>
<feature type="domain" description="Tetrapyrrole biosynthesis glutamyl-tRNA reductase dimerisation" evidence="10">
    <location>
        <begin position="351"/>
        <end position="439"/>
    </location>
</feature>
<feature type="active site" description="Nucleophile" evidence="4 5">
    <location>
        <position position="43"/>
    </location>
</feature>